<keyword evidence="2" id="KW-1185">Reference proteome</keyword>
<proteinExistence type="predicted"/>
<evidence type="ECO:0000313" key="1">
    <source>
        <dbReference type="EMBL" id="GBM30285.1"/>
    </source>
</evidence>
<gene>
    <name evidence="1" type="ORF">AVEN_52690_1</name>
</gene>
<comment type="caution">
    <text evidence="1">The sequence shown here is derived from an EMBL/GenBank/DDBJ whole genome shotgun (WGS) entry which is preliminary data.</text>
</comment>
<dbReference type="AlphaFoldDB" id="A0A4Y2EQS4"/>
<name>A0A4Y2EQS4_ARAVE</name>
<accession>A0A4Y2EQS4</accession>
<sequence>MHPGQASTMAGVHSGVQTRICQLNPKALFVSHSLNLCGVHSFTTAPLCVTFFGTLESLYVFSSGSMHRWLVLLTNVEFTVKRLLETRWSAHYEAVKPVFKKIVGAIEKLCDASETFKTRGADQTLLPVMCDF</sequence>
<reference evidence="1 2" key="1">
    <citation type="journal article" date="2019" name="Sci. Rep.">
        <title>Orb-weaving spider Araneus ventricosus genome elucidates the spidroin gene catalogue.</title>
        <authorList>
            <person name="Kono N."/>
            <person name="Nakamura H."/>
            <person name="Ohtoshi R."/>
            <person name="Moran D.A.P."/>
            <person name="Shinohara A."/>
            <person name="Yoshida Y."/>
            <person name="Fujiwara M."/>
            <person name="Mori M."/>
            <person name="Tomita M."/>
            <person name="Arakawa K."/>
        </authorList>
    </citation>
    <scope>NUCLEOTIDE SEQUENCE [LARGE SCALE GENOMIC DNA]</scope>
</reference>
<evidence type="ECO:0000313" key="2">
    <source>
        <dbReference type="Proteomes" id="UP000499080"/>
    </source>
</evidence>
<organism evidence="1 2">
    <name type="scientific">Araneus ventricosus</name>
    <name type="common">Orbweaver spider</name>
    <name type="synonym">Epeira ventricosa</name>
    <dbReference type="NCBI Taxonomy" id="182803"/>
    <lineage>
        <taxon>Eukaryota</taxon>
        <taxon>Metazoa</taxon>
        <taxon>Ecdysozoa</taxon>
        <taxon>Arthropoda</taxon>
        <taxon>Chelicerata</taxon>
        <taxon>Arachnida</taxon>
        <taxon>Araneae</taxon>
        <taxon>Araneomorphae</taxon>
        <taxon>Entelegynae</taxon>
        <taxon>Araneoidea</taxon>
        <taxon>Araneidae</taxon>
        <taxon>Araneus</taxon>
    </lineage>
</organism>
<protein>
    <submittedName>
        <fullName evidence="1">Uncharacterized protein</fullName>
    </submittedName>
</protein>
<dbReference type="EMBL" id="BGPR01000656">
    <property type="protein sequence ID" value="GBM30285.1"/>
    <property type="molecule type" value="Genomic_DNA"/>
</dbReference>
<dbReference type="OrthoDB" id="6783070at2759"/>
<dbReference type="Proteomes" id="UP000499080">
    <property type="component" value="Unassembled WGS sequence"/>
</dbReference>